<dbReference type="GO" id="GO:0016491">
    <property type="term" value="F:oxidoreductase activity"/>
    <property type="evidence" value="ECO:0007669"/>
    <property type="project" value="UniProtKB-KW"/>
</dbReference>
<dbReference type="EC" id="1.8.2.-" evidence="6"/>
<dbReference type="PANTHER" id="PTHR43755:SF1">
    <property type="entry name" value="FAD-DEPENDENT PYRIDINE NUCLEOTIDE-DISULPHIDE OXIDOREDUCTASE"/>
    <property type="match status" value="1"/>
</dbReference>
<dbReference type="InterPro" id="IPR036188">
    <property type="entry name" value="FAD/NAD-bd_sf"/>
</dbReference>
<accession>A0A1W1DT94</accession>
<reference evidence="6" key="1">
    <citation type="submission" date="2016-10" db="EMBL/GenBank/DDBJ databases">
        <authorList>
            <person name="de Groot N.N."/>
        </authorList>
    </citation>
    <scope>NUCLEOTIDE SEQUENCE</scope>
</reference>
<dbReference type="Gene3D" id="3.90.760.10">
    <property type="entry name" value="Flavocytochrome c sulphide dehydrogenase, flavin-binding domain"/>
    <property type="match status" value="1"/>
</dbReference>
<feature type="domain" description="Sulfide dehydrogenase [flavocytochrome c] flavoprotein chain central" evidence="5">
    <location>
        <begin position="168"/>
        <end position="288"/>
    </location>
</feature>
<dbReference type="PROSITE" id="PS51318">
    <property type="entry name" value="TAT"/>
    <property type="match status" value="1"/>
</dbReference>
<evidence type="ECO:0000259" key="5">
    <source>
        <dbReference type="Pfam" id="PF21706"/>
    </source>
</evidence>
<dbReference type="Pfam" id="PF09242">
    <property type="entry name" value="FCSD-flav_bind"/>
    <property type="match status" value="1"/>
</dbReference>
<proteinExistence type="predicted"/>
<evidence type="ECO:0000313" key="6">
    <source>
        <dbReference type="EMBL" id="SFV84981.1"/>
    </source>
</evidence>
<dbReference type="GO" id="GO:0050660">
    <property type="term" value="F:flavin adenine dinucleotide binding"/>
    <property type="evidence" value="ECO:0007669"/>
    <property type="project" value="InterPro"/>
</dbReference>
<evidence type="ECO:0000259" key="4">
    <source>
        <dbReference type="Pfam" id="PF09242"/>
    </source>
</evidence>
<dbReference type="InterPro" id="IPR049386">
    <property type="entry name" value="FCSD_central"/>
</dbReference>
<dbReference type="InterPro" id="IPR016156">
    <property type="entry name" value="FAD/NAD-linked_Rdtase_dimer_sf"/>
</dbReference>
<dbReference type="Pfam" id="PF07992">
    <property type="entry name" value="Pyr_redox_2"/>
    <property type="match status" value="1"/>
</dbReference>
<evidence type="ECO:0000256" key="1">
    <source>
        <dbReference type="ARBA" id="ARBA00022630"/>
    </source>
</evidence>
<dbReference type="AlphaFoldDB" id="A0A1W1DT94"/>
<dbReference type="InterPro" id="IPR037092">
    <property type="entry name" value="FlavoCytC_S_DH_flav-bd_sf"/>
</dbReference>
<keyword evidence="1" id="KW-0285">Flavoprotein</keyword>
<dbReference type="EMBL" id="FPHY01000006">
    <property type="protein sequence ID" value="SFV84981.1"/>
    <property type="molecule type" value="Genomic_DNA"/>
</dbReference>
<feature type="domain" description="FAD/NAD(P)-binding" evidence="3">
    <location>
        <begin position="36"/>
        <end position="149"/>
    </location>
</feature>
<dbReference type="SUPFAM" id="SSF55424">
    <property type="entry name" value="FAD/NAD-linked reductases, dimerisation (C-terminal) domain"/>
    <property type="match status" value="1"/>
</dbReference>
<dbReference type="SUPFAM" id="SSF51905">
    <property type="entry name" value="FAD/NAD(P)-binding domain"/>
    <property type="match status" value="2"/>
</dbReference>
<gene>
    <name evidence="6" type="ORF">MNB_SUP05-SYMBIONT-4-1177</name>
    <name evidence="7" type="ORF">MNB_SUP05-SYMBIONT-5-388</name>
</gene>
<keyword evidence="6" id="KW-0560">Oxidoreductase</keyword>
<evidence type="ECO:0000259" key="3">
    <source>
        <dbReference type="Pfam" id="PF07992"/>
    </source>
</evidence>
<feature type="domain" description="Flavocytochrome c sulphide dehydrogenase flavin-binding" evidence="4">
    <location>
        <begin position="363"/>
        <end position="433"/>
    </location>
</feature>
<dbReference type="EMBL" id="FPHZ01000199">
    <property type="protein sequence ID" value="SFV89069.1"/>
    <property type="molecule type" value="Genomic_DNA"/>
</dbReference>
<dbReference type="FunFam" id="3.50.50.60:FF:000234">
    <property type="entry name" value="Flavocytochrome C sulfide dehydrogenase"/>
    <property type="match status" value="1"/>
</dbReference>
<protein>
    <submittedName>
        <fullName evidence="6">Sulfide dehydrogenase [flavocytochrome C] flavoprotein chain</fullName>
        <ecNumber evidence="6">1.8.2.-</ecNumber>
    </submittedName>
</protein>
<dbReference type="InterPro" id="IPR023753">
    <property type="entry name" value="FAD/NAD-binding_dom"/>
</dbReference>
<dbReference type="Pfam" id="PF21706">
    <property type="entry name" value="FCSD_central"/>
    <property type="match status" value="1"/>
</dbReference>
<organism evidence="6">
    <name type="scientific">hydrothermal vent metagenome</name>
    <dbReference type="NCBI Taxonomy" id="652676"/>
    <lineage>
        <taxon>unclassified sequences</taxon>
        <taxon>metagenomes</taxon>
        <taxon>ecological metagenomes</taxon>
    </lineage>
</organism>
<evidence type="ECO:0000313" key="7">
    <source>
        <dbReference type="EMBL" id="SFV89069.1"/>
    </source>
</evidence>
<name>A0A1W1DT94_9ZZZZ</name>
<dbReference type="InterPro" id="IPR006311">
    <property type="entry name" value="TAT_signal"/>
</dbReference>
<dbReference type="Gene3D" id="3.50.50.60">
    <property type="entry name" value="FAD/NAD(P)-binding domain"/>
    <property type="match status" value="2"/>
</dbReference>
<dbReference type="InterPro" id="IPR052541">
    <property type="entry name" value="SQRD"/>
</dbReference>
<dbReference type="InterPro" id="IPR015323">
    <property type="entry name" value="FlavoCytC_S_DH_flav-bd"/>
</dbReference>
<dbReference type="PANTHER" id="PTHR43755">
    <property type="match status" value="1"/>
</dbReference>
<sequence length="434" mass="46918">MGNQHNRRDFLKIAGAGSIAATSALYTPFAIGGSSKKVVIIGGGMGGATAAKYLRMMDKSIEVTLISADTNYYTGFASNEVISGMRHLTSITFNYDGLRKHGVNIIIDTAADINAQRKTVKLASGKTIGYDRLIVAPGIDFKFDAIEGYDSKIANEKIPHAWVAGSQTKMLHNQLRAMKDGGTVVLSAPVNPFRCPPGPYERASQMALYLKRNKPKSKIIILDSKDKFSKFGLFTSGWKKHYGYGTDNSMIEWIPAYKGGHIEEVDANSMTVTAEFDDFKADVINIIPAQKAGRIAFTAGLVNDSGWCPIQGNTFESTIHKNIHVIGDAALAGPMPKSGYAANSEAKACAAAIVAILNSDKIPDPSFINTCYSVIAPGNGISVAMVYAYKNGKIVKIKGSGGLTPNEQFDKKLRAREVEYGYTWFHNITQDAFG</sequence>
<keyword evidence="2" id="KW-0274">FAD</keyword>
<evidence type="ECO:0000256" key="2">
    <source>
        <dbReference type="ARBA" id="ARBA00022827"/>
    </source>
</evidence>